<feature type="domain" description="DUF4123" evidence="1">
    <location>
        <begin position="55"/>
        <end position="166"/>
    </location>
</feature>
<dbReference type="InterPro" id="IPR025391">
    <property type="entry name" value="DUF4123"/>
</dbReference>
<dbReference type="AlphaFoldDB" id="A0A2S0IE05"/>
<reference evidence="2 3" key="1">
    <citation type="submission" date="2017-09" db="EMBL/GenBank/DDBJ databases">
        <title>Genomic, metabolic, and phenotypic characteristics of bacterial isolates from the natural microbiome of the model nematode Caenorhabditis elegans.</title>
        <authorList>
            <person name="Zimmermann J."/>
            <person name="Obeng N."/>
            <person name="Yang W."/>
            <person name="Obeng O."/>
            <person name="Kissoyan K."/>
            <person name="Pees B."/>
            <person name="Dirksen P."/>
            <person name="Hoppner M."/>
            <person name="Franke A."/>
            <person name="Rosenstiel P."/>
            <person name="Leippe M."/>
            <person name="Dierking K."/>
            <person name="Kaleta C."/>
            <person name="Schulenburg H."/>
        </authorList>
    </citation>
    <scope>NUCLEOTIDE SEQUENCE [LARGE SCALE GENOMIC DNA]</scope>
    <source>
        <strain evidence="2 3">MYb73</strain>
    </source>
</reference>
<dbReference type="Proteomes" id="UP000239477">
    <property type="component" value="Chromosome"/>
</dbReference>
<protein>
    <recommendedName>
        <fullName evidence="1">DUF4123 domain-containing protein</fullName>
    </recommendedName>
</protein>
<dbReference type="EMBL" id="CP023270">
    <property type="protein sequence ID" value="AVJ30272.1"/>
    <property type="molecule type" value="Genomic_DNA"/>
</dbReference>
<dbReference type="Pfam" id="PF13503">
    <property type="entry name" value="DUF4123"/>
    <property type="match status" value="1"/>
</dbReference>
<evidence type="ECO:0000313" key="3">
    <source>
        <dbReference type="Proteomes" id="UP000239477"/>
    </source>
</evidence>
<dbReference type="OrthoDB" id="8662433at2"/>
<organism evidence="2 3">
    <name type="scientific">Achromobacter spanius</name>
    <dbReference type="NCBI Taxonomy" id="217203"/>
    <lineage>
        <taxon>Bacteria</taxon>
        <taxon>Pseudomonadati</taxon>
        <taxon>Pseudomonadota</taxon>
        <taxon>Betaproteobacteria</taxon>
        <taxon>Burkholderiales</taxon>
        <taxon>Alcaligenaceae</taxon>
        <taxon>Achromobacter</taxon>
    </lineage>
</organism>
<gene>
    <name evidence="2" type="ORF">CLM73_25965</name>
</gene>
<sequence length="316" mass="35654">MTLPKAPPWITSLGKDIAEDALPRAPFRYLLLMTVPLQNWAYRPVPQEGEYRPAYAPGALDMVKEFDPLPWHAWVWQGTSLDEQFDRGPLLVDATNQPGLMNQALTHWAPAGGAIVIGSAADLGDLSAHLRGLVQLDLPSEGEATLNVQPHHLAAWLEALDNDQRDAWLGPISALLWRASWGPVHDWRRVDREVSGYVGGKTGVLMLRPHELERFDANTREHFVLSRIYDVHSMPDHSGRSIDEIRRWVEQLLQLADRLNFHDEVVAAQYISVLAHDPWLLQSDEARGILNDLTESPQARLRQLESLVRTRESTHG</sequence>
<dbReference type="RefSeq" id="WP_105240894.1">
    <property type="nucleotide sequence ID" value="NZ_CP023270.1"/>
</dbReference>
<keyword evidence="3" id="KW-1185">Reference proteome</keyword>
<proteinExistence type="predicted"/>
<name>A0A2S0IE05_9BURK</name>
<accession>A0A2S0IE05</accession>
<evidence type="ECO:0000313" key="2">
    <source>
        <dbReference type="EMBL" id="AVJ30272.1"/>
    </source>
</evidence>
<evidence type="ECO:0000259" key="1">
    <source>
        <dbReference type="Pfam" id="PF13503"/>
    </source>
</evidence>